<protein>
    <submittedName>
        <fullName evidence="1">Uncharacterized protein</fullName>
    </submittedName>
</protein>
<accession>A0A384ZS04</accession>
<reference evidence="1 2" key="1">
    <citation type="submission" date="2018-05" db="EMBL/GenBank/DDBJ databases">
        <title>The genome of Vibrio coralliilyticus phage YC.</title>
        <authorList>
            <person name="Benler S."/>
        </authorList>
    </citation>
    <scope>NUCLEOTIDE SEQUENCE [LARGE SCALE GENOMIC DNA]</scope>
</reference>
<organism evidence="1 2">
    <name type="scientific">Vibrio phage YC</name>
    <dbReference type="NCBI Taxonomy" id="2267403"/>
    <lineage>
        <taxon>Viruses</taxon>
        <taxon>Duplodnaviria</taxon>
        <taxon>Heunggongvirae</taxon>
        <taxon>Uroviricota</taxon>
        <taxon>Caudoviricetes</taxon>
        <taxon>Pantevenvirales</taxon>
        <taxon>Ackermannviridae</taxon>
        <taxon>Campanilevirus</taxon>
        <taxon>Campanilevirus YC</taxon>
    </lineage>
</organism>
<keyword evidence="2" id="KW-1185">Reference proteome</keyword>
<evidence type="ECO:0000313" key="2">
    <source>
        <dbReference type="Proteomes" id="UP000260311"/>
    </source>
</evidence>
<dbReference type="GeneID" id="55608499"/>
<name>A0A384ZS04_9CAUD</name>
<dbReference type="Proteomes" id="UP000260311">
    <property type="component" value="Segment"/>
</dbReference>
<dbReference type="EMBL" id="MH375644">
    <property type="protein sequence ID" value="AXC34421.1"/>
    <property type="molecule type" value="Genomic_DNA"/>
</dbReference>
<dbReference type="RefSeq" id="YP_009838267.1">
    <property type="nucleotide sequence ID" value="NC_048709.1"/>
</dbReference>
<evidence type="ECO:0000313" key="1">
    <source>
        <dbReference type="EMBL" id="AXC34421.1"/>
    </source>
</evidence>
<sequence length="104" mass="12025">MENQINVGVKTLAKAYKSIDFRDTILDDWHLLVQPINVELPNGEFRRFEAAIMHGPEHQVTSVTVRQIIAKRPVLIKDKTTERHLINFVMNGNIIKQRFSVVCE</sequence>
<proteinExistence type="predicted"/>
<dbReference type="KEGG" id="vg:55608499"/>